<dbReference type="RefSeq" id="WP_094896086.1">
    <property type="nucleotide sequence ID" value="NZ_CP029426.2"/>
</dbReference>
<evidence type="ECO:0000313" key="3">
    <source>
        <dbReference type="EMBL" id="AWM00315.1"/>
    </source>
</evidence>
<keyword evidence="4" id="KW-1185">Reference proteome</keyword>
<organism evidence="3 4">
    <name type="scientific">Bradyrhizobium amphicarpaeae</name>
    <dbReference type="NCBI Taxonomy" id="1404768"/>
    <lineage>
        <taxon>Bacteria</taxon>
        <taxon>Pseudomonadati</taxon>
        <taxon>Pseudomonadota</taxon>
        <taxon>Alphaproteobacteria</taxon>
        <taxon>Hyphomicrobiales</taxon>
        <taxon>Nitrobacteraceae</taxon>
        <taxon>Bradyrhizobium</taxon>
    </lineage>
</organism>
<dbReference type="KEGG" id="brq:CIT40_09925"/>
<accession>A0A2U8PS57</accession>
<dbReference type="SMART" id="SM00226">
    <property type="entry name" value="LMWPc"/>
    <property type="match status" value="1"/>
</dbReference>
<reference evidence="3 4" key="2">
    <citation type="journal article" date="2019" name="Int. J. Syst. Evol. Microbiol.">
        <title>Description and complete genome sequence of Bradyrhizobium amphicarpaeae sp. nov., harbouring photosystem and nitrogen-fixation genes.</title>
        <authorList>
            <person name="Bromfield E.S.P."/>
            <person name="Cloutier S."/>
            <person name="Nguyen H.D.T."/>
        </authorList>
    </citation>
    <scope>NUCLEOTIDE SEQUENCE [LARGE SCALE GENOMIC DNA]</scope>
    <source>
        <strain evidence="3 4">39S1MB</strain>
    </source>
</reference>
<dbReference type="AlphaFoldDB" id="A0A2U8PS57"/>
<dbReference type="InterPro" id="IPR023485">
    <property type="entry name" value="Ptyr_pPase"/>
</dbReference>
<dbReference type="Gene3D" id="3.40.50.2300">
    <property type="match status" value="1"/>
</dbReference>
<evidence type="ECO:0000256" key="1">
    <source>
        <dbReference type="ARBA" id="ARBA00022849"/>
    </source>
</evidence>
<dbReference type="InterPro" id="IPR036196">
    <property type="entry name" value="Ptyr_pPase_sf"/>
</dbReference>
<dbReference type="CDD" id="cd16345">
    <property type="entry name" value="LMWP_ArsC"/>
    <property type="match status" value="1"/>
</dbReference>
<proteinExistence type="predicted"/>
<dbReference type="EMBL" id="CP029426">
    <property type="protein sequence ID" value="AWM00315.1"/>
    <property type="molecule type" value="Genomic_DNA"/>
</dbReference>
<feature type="domain" description="Phosphotyrosine protein phosphatase I" evidence="2">
    <location>
        <begin position="6"/>
        <end position="144"/>
    </location>
</feature>
<dbReference type="SUPFAM" id="SSF52788">
    <property type="entry name" value="Phosphotyrosine protein phosphatases I"/>
    <property type="match status" value="1"/>
</dbReference>
<dbReference type="GO" id="GO:0046685">
    <property type="term" value="P:response to arsenic-containing substance"/>
    <property type="evidence" value="ECO:0007669"/>
    <property type="project" value="UniProtKB-KW"/>
</dbReference>
<dbReference type="Pfam" id="PF01451">
    <property type="entry name" value="LMWPc"/>
    <property type="match status" value="1"/>
</dbReference>
<protein>
    <submittedName>
        <fullName evidence="3">Arsenate reductase ArsC</fullName>
    </submittedName>
</protein>
<gene>
    <name evidence="3" type="ORF">CIT40_09925</name>
</gene>
<name>A0A2U8PS57_9BRAD</name>
<sequence>MPDQIYNVLFLCTGNSARSILAESILRKDGADRFRAFSAGSTPKGAVHPLALRTLDAMDYPVDRMRSKSWLEFAAPDAPVMDFVFTVCDNAAGEACPIWPGQPMTAHWGIEDPAAADGSELEKQAAFVTAFRYLKNRIDTFVNLPLRSIDKLSLGTRLREIGRSDGATSNRGDVA</sequence>
<dbReference type="OrthoDB" id="9793058at2"/>
<evidence type="ECO:0000259" key="2">
    <source>
        <dbReference type="SMART" id="SM00226"/>
    </source>
</evidence>
<dbReference type="PANTHER" id="PTHR43428">
    <property type="entry name" value="ARSENATE REDUCTASE"/>
    <property type="match status" value="1"/>
</dbReference>
<reference evidence="3 4" key="1">
    <citation type="journal article" date="2017" name="Syst. Appl. Microbiol.">
        <title>Soybeans inoculated with root zone soils of Canadian native legumes harbour diverse and novel Bradyrhizobium spp. that possess agricultural potential.</title>
        <authorList>
            <person name="Bromfield E.S.P."/>
            <person name="Cloutier S."/>
            <person name="Tambong J.T."/>
            <person name="Tran Thi T.V."/>
        </authorList>
    </citation>
    <scope>NUCLEOTIDE SEQUENCE [LARGE SCALE GENOMIC DNA]</scope>
    <source>
        <strain evidence="3 4">39S1MB</strain>
    </source>
</reference>
<dbReference type="Proteomes" id="UP000215884">
    <property type="component" value="Chromosome"/>
</dbReference>
<dbReference type="PANTHER" id="PTHR43428:SF1">
    <property type="entry name" value="ARSENATE REDUCTASE"/>
    <property type="match status" value="1"/>
</dbReference>
<keyword evidence="1" id="KW-0059">Arsenical resistance</keyword>
<evidence type="ECO:0000313" key="4">
    <source>
        <dbReference type="Proteomes" id="UP000215884"/>
    </source>
</evidence>